<dbReference type="EMBL" id="JBJUIK010000005">
    <property type="protein sequence ID" value="KAL3527114.1"/>
    <property type="molecule type" value="Genomic_DNA"/>
</dbReference>
<dbReference type="Pfam" id="PF00010">
    <property type="entry name" value="HLH"/>
    <property type="match status" value="1"/>
</dbReference>
<gene>
    <name evidence="7" type="ORF">ACH5RR_011770</name>
</gene>
<dbReference type="InterPro" id="IPR036638">
    <property type="entry name" value="HLH_DNA-bd_sf"/>
</dbReference>
<proteinExistence type="predicted"/>
<name>A0ABD3A5V9_9GENT</name>
<evidence type="ECO:0000313" key="7">
    <source>
        <dbReference type="EMBL" id="KAL3527114.1"/>
    </source>
</evidence>
<protein>
    <recommendedName>
        <fullName evidence="6">BHLH domain-containing protein</fullName>
    </recommendedName>
</protein>
<evidence type="ECO:0000256" key="3">
    <source>
        <dbReference type="ARBA" id="ARBA00023163"/>
    </source>
</evidence>
<dbReference type="CDD" id="cd18919">
    <property type="entry name" value="bHLH_AtBPE_like"/>
    <property type="match status" value="1"/>
</dbReference>
<dbReference type="PANTHER" id="PTHR12565">
    <property type="entry name" value="STEROL REGULATORY ELEMENT-BINDING PROTEIN"/>
    <property type="match status" value="1"/>
</dbReference>
<dbReference type="PROSITE" id="PS50888">
    <property type="entry name" value="BHLH"/>
    <property type="match status" value="1"/>
</dbReference>
<dbReference type="SUPFAM" id="SSF47459">
    <property type="entry name" value="HLH, helix-loop-helix DNA-binding domain"/>
    <property type="match status" value="1"/>
</dbReference>
<evidence type="ECO:0000313" key="8">
    <source>
        <dbReference type="Proteomes" id="UP001630127"/>
    </source>
</evidence>
<dbReference type="GO" id="GO:0005634">
    <property type="term" value="C:nucleus"/>
    <property type="evidence" value="ECO:0007669"/>
    <property type="project" value="UniProtKB-SubCell"/>
</dbReference>
<evidence type="ECO:0000256" key="2">
    <source>
        <dbReference type="ARBA" id="ARBA00023015"/>
    </source>
</evidence>
<reference evidence="7 8" key="1">
    <citation type="submission" date="2024-11" db="EMBL/GenBank/DDBJ databases">
        <title>A near-complete genome assembly of Cinchona calisaya.</title>
        <authorList>
            <person name="Lian D.C."/>
            <person name="Zhao X.W."/>
            <person name="Wei L."/>
        </authorList>
    </citation>
    <scope>NUCLEOTIDE SEQUENCE [LARGE SCALE GENOMIC DNA]</scope>
    <source>
        <tissue evidence="7">Nenye</tissue>
    </source>
</reference>
<keyword evidence="4" id="KW-0539">Nucleus</keyword>
<comment type="caution">
    <text evidence="7">The sequence shown here is derived from an EMBL/GenBank/DDBJ whole genome shotgun (WGS) entry which is preliminary data.</text>
</comment>
<evidence type="ECO:0000256" key="4">
    <source>
        <dbReference type="ARBA" id="ARBA00023242"/>
    </source>
</evidence>
<dbReference type="AlphaFoldDB" id="A0ABD3A5V9"/>
<feature type="region of interest" description="Disordered" evidence="5">
    <location>
        <begin position="113"/>
        <end position="162"/>
    </location>
</feature>
<feature type="domain" description="BHLH" evidence="6">
    <location>
        <begin position="178"/>
        <end position="228"/>
    </location>
</feature>
<dbReference type="FunFam" id="4.10.280.10:FF:000002">
    <property type="entry name" value="Basic helix-loop-helix transcription factor"/>
    <property type="match status" value="1"/>
</dbReference>
<dbReference type="SMART" id="SM00353">
    <property type="entry name" value="HLH"/>
    <property type="match status" value="1"/>
</dbReference>
<dbReference type="Gene3D" id="4.10.280.10">
    <property type="entry name" value="Helix-loop-helix DNA-binding domain"/>
    <property type="match status" value="1"/>
</dbReference>
<dbReference type="Proteomes" id="UP001630127">
    <property type="component" value="Unassembled WGS sequence"/>
</dbReference>
<evidence type="ECO:0000256" key="5">
    <source>
        <dbReference type="SAM" id="MobiDB-lite"/>
    </source>
</evidence>
<dbReference type="InterPro" id="IPR011598">
    <property type="entry name" value="bHLH_dom"/>
</dbReference>
<keyword evidence="8" id="KW-1185">Reference proteome</keyword>
<keyword evidence="3" id="KW-0804">Transcription</keyword>
<organism evidence="7 8">
    <name type="scientific">Cinchona calisaya</name>
    <dbReference type="NCBI Taxonomy" id="153742"/>
    <lineage>
        <taxon>Eukaryota</taxon>
        <taxon>Viridiplantae</taxon>
        <taxon>Streptophyta</taxon>
        <taxon>Embryophyta</taxon>
        <taxon>Tracheophyta</taxon>
        <taxon>Spermatophyta</taxon>
        <taxon>Magnoliopsida</taxon>
        <taxon>eudicotyledons</taxon>
        <taxon>Gunneridae</taxon>
        <taxon>Pentapetalae</taxon>
        <taxon>asterids</taxon>
        <taxon>lamiids</taxon>
        <taxon>Gentianales</taxon>
        <taxon>Rubiaceae</taxon>
        <taxon>Cinchonoideae</taxon>
        <taxon>Cinchoneae</taxon>
        <taxon>Cinchona</taxon>
    </lineage>
</organism>
<dbReference type="InterPro" id="IPR024097">
    <property type="entry name" value="bHLH_ZIP_TF"/>
</dbReference>
<evidence type="ECO:0000256" key="1">
    <source>
        <dbReference type="ARBA" id="ARBA00004123"/>
    </source>
</evidence>
<accession>A0ABD3A5V9</accession>
<evidence type="ECO:0000259" key="6">
    <source>
        <dbReference type="PROSITE" id="PS50888"/>
    </source>
</evidence>
<dbReference type="PANTHER" id="PTHR12565:SF184">
    <property type="entry name" value="BHLH TRANSCRIPTION FACTOR"/>
    <property type="match status" value="1"/>
</dbReference>
<keyword evidence="2" id="KW-0805">Transcription regulation</keyword>
<comment type="subcellular location">
    <subcellularLocation>
        <location evidence="1">Nucleus</location>
    </subcellularLocation>
</comment>
<dbReference type="GO" id="GO:0006355">
    <property type="term" value="P:regulation of DNA-templated transcription"/>
    <property type="evidence" value="ECO:0007669"/>
    <property type="project" value="UniProtKB-ARBA"/>
</dbReference>
<feature type="compositionally biased region" description="Basic and acidic residues" evidence="5">
    <location>
        <begin position="119"/>
        <end position="138"/>
    </location>
</feature>
<sequence length="324" mass="36538">MLRCVQTSSPENFTPVAAGIDTDTSVLERQHAILLQRLYQHQQPQHLHSPPQTTMPLLFQSHQEENSHPNVGLATCSQITTNNNTTTDHHHHPSFSNISAANSFQDQHVAFASNKKRKSEFDVEEKGKKDEKHERESGEVQSGIAVKSEKENSGRNSRASEVVVQKTDYIHVRARRGQATDSHSLAERARREKISKKMKCLQDLIPGCNKVTGKAGMLDEIINYVQSLQKQVEFLSMKLATLNPRPELNIENFLNINSRICSTPIEMVHSDLVQYNQGQQESTFSGVDTADPESVSSLSQVQQMPTWDGEWQSLYNVSFQFLQS</sequence>